<keyword evidence="5 8" id="KW-0324">Glycolysis</keyword>
<gene>
    <name evidence="9" type="ORF">CQA62_02835</name>
</gene>
<dbReference type="CDD" id="cd05015">
    <property type="entry name" value="SIS_PGI_1"/>
    <property type="match status" value="1"/>
</dbReference>
<evidence type="ECO:0000256" key="2">
    <source>
        <dbReference type="ARBA" id="ARBA00006604"/>
    </source>
</evidence>
<comment type="caution">
    <text evidence="9">The sequence shown here is derived from an EMBL/GenBank/DDBJ whole genome shotgun (WGS) entry which is preliminary data.</text>
</comment>
<dbReference type="GO" id="GO:0051156">
    <property type="term" value="P:glucose 6-phosphate metabolic process"/>
    <property type="evidence" value="ECO:0007669"/>
    <property type="project" value="TreeGrafter"/>
</dbReference>
<dbReference type="OrthoDB" id="140919at2"/>
<reference evidence="9 10" key="1">
    <citation type="submission" date="2018-04" db="EMBL/GenBank/DDBJ databases">
        <title>Novel Campyloabacter and Helicobacter Species and Strains.</title>
        <authorList>
            <person name="Mannion A.J."/>
            <person name="Shen Z."/>
            <person name="Fox J.G."/>
        </authorList>
    </citation>
    <scope>NUCLEOTIDE SEQUENCE [LARGE SCALE GENOMIC DNA]</scope>
    <source>
        <strain evidence="9 10">ATCC 700242</strain>
    </source>
</reference>
<evidence type="ECO:0000256" key="8">
    <source>
        <dbReference type="RuleBase" id="RU000612"/>
    </source>
</evidence>
<keyword evidence="4 8" id="KW-0312">Gluconeogenesis</keyword>
<keyword evidence="10" id="KW-1185">Reference proteome</keyword>
<dbReference type="RefSeq" id="WP_104724412.1">
    <property type="nucleotide sequence ID" value="NZ_FZNE01000003.1"/>
</dbReference>
<dbReference type="InterPro" id="IPR001672">
    <property type="entry name" value="G6P_Isomerase"/>
</dbReference>
<dbReference type="SUPFAM" id="SSF53697">
    <property type="entry name" value="SIS domain"/>
    <property type="match status" value="1"/>
</dbReference>
<dbReference type="EC" id="5.3.1.9" evidence="3 8"/>
<dbReference type="Pfam" id="PF00342">
    <property type="entry name" value="PGI"/>
    <property type="match status" value="1"/>
</dbReference>
<dbReference type="PANTHER" id="PTHR11469:SF1">
    <property type="entry name" value="GLUCOSE-6-PHOSPHATE ISOMERASE"/>
    <property type="match status" value="1"/>
</dbReference>
<dbReference type="Proteomes" id="UP000257067">
    <property type="component" value="Unassembled WGS sequence"/>
</dbReference>
<sequence length="419" mass="47382">MVTFKNFFETIGSKSSPHPNQSALDSLYDLIIKEKVATYSGYYHLPFEDKGIKDSQAYIQSHYSLLSKIKNLIIIGVGGSSLGTKAIDTMLCHLPCRKNIALKFLEHTDPIEINKALQGVEVLDSLFIVISKSGTTIETSSLMKYVLAHYKLLEYKHHLVVITDENSPLQKWAQSVKIDHICIAPNVGGRFSVLSSVGILPLMILGYDVKGLLEGAKKFMMNFLHRQEDHILRKAIFLAKSRDRYPINVLFSYSSSFKDFNAWYVQLWAESLGKIDSYGKKVGLTPIALIGSIDQHSFLQLITQGVMDKTVTFLNFNRKNYSEPKIPELSIPYLESTDFVNNTSFAKLLNYQQIATMQTIQNEGIPTDEIKVDILCEESVGILIFYFELLTSCVGRILDINTYDQPGVEFGKIRLKEMF</sequence>
<dbReference type="CDD" id="cd05016">
    <property type="entry name" value="SIS_PGI_2"/>
    <property type="match status" value="1"/>
</dbReference>
<dbReference type="Gene3D" id="3.40.50.10490">
    <property type="entry name" value="Glucose-6-phosphate isomerase like protein, domain 1"/>
    <property type="match status" value="2"/>
</dbReference>
<dbReference type="GO" id="GO:0048029">
    <property type="term" value="F:monosaccharide binding"/>
    <property type="evidence" value="ECO:0007669"/>
    <property type="project" value="TreeGrafter"/>
</dbReference>
<dbReference type="UniPathway" id="UPA00109">
    <property type="reaction ID" value="UER00181"/>
</dbReference>
<dbReference type="InterPro" id="IPR046348">
    <property type="entry name" value="SIS_dom_sf"/>
</dbReference>
<organism evidence="9 10">
    <name type="scientific">Helicobacter cholecystus</name>
    <dbReference type="NCBI Taxonomy" id="45498"/>
    <lineage>
        <taxon>Bacteria</taxon>
        <taxon>Pseudomonadati</taxon>
        <taxon>Campylobacterota</taxon>
        <taxon>Epsilonproteobacteria</taxon>
        <taxon>Campylobacterales</taxon>
        <taxon>Helicobacteraceae</taxon>
        <taxon>Helicobacter</taxon>
    </lineage>
</organism>
<accession>A0A3D8IX87</accession>
<dbReference type="NCBIfam" id="NF003016">
    <property type="entry name" value="PRK03868.1"/>
    <property type="match status" value="1"/>
</dbReference>
<dbReference type="InterPro" id="IPR035476">
    <property type="entry name" value="SIS_PGI_1"/>
</dbReference>
<name>A0A3D8IX87_9HELI</name>
<dbReference type="PROSITE" id="PS00174">
    <property type="entry name" value="P_GLUCOSE_ISOMERASE_2"/>
    <property type="match status" value="1"/>
</dbReference>
<dbReference type="GO" id="GO:0005829">
    <property type="term" value="C:cytosol"/>
    <property type="evidence" value="ECO:0007669"/>
    <property type="project" value="TreeGrafter"/>
</dbReference>
<evidence type="ECO:0000256" key="5">
    <source>
        <dbReference type="ARBA" id="ARBA00023152"/>
    </source>
</evidence>
<evidence type="ECO:0000313" key="10">
    <source>
        <dbReference type="Proteomes" id="UP000257067"/>
    </source>
</evidence>
<comment type="catalytic activity">
    <reaction evidence="7 8">
        <text>alpha-D-glucose 6-phosphate = beta-D-fructose 6-phosphate</text>
        <dbReference type="Rhea" id="RHEA:11816"/>
        <dbReference type="ChEBI" id="CHEBI:57634"/>
        <dbReference type="ChEBI" id="CHEBI:58225"/>
        <dbReference type="EC" id="5.3.1.9"/>
    </reaction>
</comment>
<proteinExistence type="inferred from homology"/>
<evidence type="ECO:0000256" key="6">
    <source>
        <dbReference type="ARBA" id="ARBA00023235"/>
    </source>
</evidence>
<evidence type="ECO:0000256" key="4">
    <source>
        <dbReference type="ARBA" id="ARBA00022432"/>
    </source>
</evidence>
<dbReference type="GO" id="GO:0097367">
    <property type="term" value="F:carbohydrate derivative binding"/>
    <property type="evidence" value="ECO:0007669"/>
    <property type="project" value="InterPro"/>
</dbReference>
<dbReference type="InterPro" id="IPR018189">
    <property type="entry name" value="Phosphoglucose_isomerase_CS"/>
</dbReference>
<evidence type="ECO:0000256" key="1">
    <source>
        <dbReference type="ARBA" id="ARBA00004926"/>
    </source>
</evidence>
<dbReference type="AlphaFoldDB" id="A0A3D8IX87"/>
<dbReference type="GO" id="GO:0006094">
    <property type="term" value="P:gluconeogenesis"/>
    <property type="evidence" value="ECO:0007669"/>
    <property type="project" value="UniProtKB-KW"/>
</dbReference>
<dbReference type="PRINTS" id="PR00662">
    <property type="entry name" value="G6PISOMERASE"/>
</dbReference>
<dbReference type="GO" id="GO:0004347">
    <property type="term" value="F:glucose-6-phosphate isomerase activity"/>
    <property type="evidence" value="ECO:0007669"/>
    <property type="project" value="UniProtKB-EC"/>
</dbReference>
<comment type="pathway">
    <text evidence="1 8">Carbohydrate degradation; glycolysis; D-glyceraldehyde 3-phosphate and glycerone phosphate from D-glucose: step 2/4.</text>
</comment>
<protein>
    <recommendedName>
        <fullName evidence="3 8">Glucose-6-phosphate isomerase</fullName>
        <ecNumber evidence="3 8">5.3.1.9</ecNumber>
    </recommendedName>
</protein>
<dbReference type="InterPro" id="IPR035482">
    <property type="entry name" value="SIS_PGI_2"/>
</dbReference>
<comment type="similarity">
    <text evidence="2 8">Belongs to the GPI family.</text>
</comment>
<evidence type="ECO:0000313" key="9">
    <source>
        <dbReference type="EMBL" id="RDU69600.1"/>
    </source>
</evidence>
<evidence type="ECO:0000256" key="3">
    <source>
        <dbReference type="ARBA" id="ARBA00011952"/>
    </source>
</evidence>
<dbReference type="GO" id="GO:0006096">
    <property type="term" value="P:glycolytic process"/>
    <property type="evidence" value="ECO:0007669"/>
    <property type="project" value="UniProtKB-UniPathway"/>
</dbReference>
<dbReference type="PANTHER" id="PTHR11469">
    <property type="entry name" value="GLUCOSE-6-PHOSPHATE ISOMERASE"/>
    <property type="match status" value="1"/>
</dbReference>
<keyword evidence="6 8" id="KW-0413">Isomerase</keyword>
<dbReference type="PROSITE" id="PS51463">
    <property type="entry name" value="P_GLUCOSE_ISOMERASE_3"/>
    <property type="match status" value="1"/>
</dbReference>
<dbReference type="EMBL" id="NXLU01000002">
    <property type="protein sequence ID" value="RDU69600.1"/>
    <property type="molecule type" value="Genomic_DNA"/>
</dbReference>
<evidence type="ECO:0000256" key="7">
    <source>
        <dbReference type="ARBA" id="ARBA00029321"/>
    </source>
</evidence>